<evidence type="ECO:0000256" key="1">
    <source>
        <dbReference type="SAM" id="MobiDB-lite"/>
    </source>
</evidence>
<name>A0A367ZTV1_9BACT</name>
<sequence length="420" mass="43071">MRRTILPFLLATCLLGADLPGRAEPVLHGHRLPQSLPGKAGVATPSDKGVILAHVFNGDASPLNGGAYEIGLELQGKGKPRTFVVKPTSSIGAGELRTFRLQIPKADLERYATFRIFTRMGGKATYSDLFSLTGQPTRPVEVTTLYTEAPPDPDSMVPPTEVPFEDETLGAFEVHSPAVPAKPAASKSGAKPATATAASAKASATPAAPTKGPTPISGTAATSVAATTGAAVAAPTETPARTIGPAEFKTLRTIDEELVIYVIKKGDTLRQVAARYYGDASQERKIMELNFIDNPASVRVGEEIIVDVRPIGKTGPSSLTGASSAVGAATAPAKSAGSAKTTAVSAPSPAAVAPAAGAACATGGQTYVIQSGDTLEKIAKRFYGKGTKAGLILQANPCLNPRNLKIGTTIVIPAGKGNEA</sequence>
<reference evidence="3 4" key="1">
    <citation type="submission" date="2018-05" db="EMBL/GenBank/DDBJ databases">
        <title>A metagenomic window into the 2 km-deep terrestrial subsurface aquifer revealed taxonomically and functionally diverse microbial community comprising novel uncultured bacterial lineages.</title>
        <authorList>
            <person name="Kadnikov V.V."/>
            <person name="Mardanov A.V."/>
            <person name="Beletsky A.V."/>
            <person name="Banks D."/>
            <person name="Pimenov N.V."/>
            <person name="Frank Y.A."/>
            <person name="Karnachuk O.V."/>
            <person name="Ravin N.V."/>
        </authorList>
    </citation>
    <scope>NUCLEOTIDE SEQUENCE [LARGE SCALE GENOMIC DNA]</scope>
    <source>
        <strain evidence="3">BY5</strain>
    </source>
</reference>
<dbReference type="PROSITE" id="PS51782">
    <property type="entry name" value="LYSM"/>
    <property type="match status" value="2"/>
</dbReference>
<feature type="region of interest" description="Disordered" evidence="1">
    <location>
        <begin position="180"/>
        <end position="219"/>
    </location>
</feature>
<dbReference type="AlphaFoldDB" id="A0A367ZTV1"/>
<dbReference type="InterPro" id="IPR036779">
    <property type="entry name" value="LysM_dom_sf"/>
</dbReference>
<feature type="domain" description="LysM" evidence="2">
    <location>
        <begin position="259"/>
        <end position="306"/>
    </location>
</feature>
<dbReference type="PANTHER" id="PTHR34700">
    <property type="entry name" value="POTASSIUM BINDING PROTEIN KBP"/>
    <property type="match status" value="1"/>
</dbReference>
<accession>A0A367ZTV1</accession>
<dbReference type="PANTHER" id="PTHR34700:SF4">
    <property type="entry name" value="PHAGE-LIKE ELEMENT PBSX PROTEIN XKDP"/>
    <property type="match status" value="1"/>
</dbReference>
<dbReference type="Proteomes" id="UP000252355">
    <property type="component" value="Unassembled WGS sequence"/>
</dbReference>
<evidence type="ECO:0000313" key="4">
    <source>
        <dbReference type="Proteomes" id="UP000252355"/>
    </source>
</evidence>
<dbReference type="EMBL" id="QOQW01000001">
    <property type="protein sequence ID" value="RCK81575.1"/>
    <property type="molecule type" value="Genomic_DNA"/>
</dbReference>
<evidence type="ECO:0000259" key="2">
    <source>
        <dbReference type="PROSITE" id="PS51782"/>
    </source>
</evidence>
<dbReference type="InterPro" id="IPR018392">
    <property type="entry name" value="LysM"/>
</dbReference>
<dbReference type="SUPFAM" id="SSF54106">
    <property type="entry name" value="LysM domain"/>
    <property type="match status" value="1"/>
</dbReference>
<dbReference type="Pfam" id="PF01476">
    <property type="entry name" value="LysM"/>
    <property type="match status" value="2"/>
</dbReference>
<proteinExistence type="predicted"/>
<protein>
    <submittedName>
        <fullName evidence="3">Putative lysozyme</fullName>
    </submittedName>
</protein>
<feature type="domain" description="LysM" evidence="2">
    <location>
        <begin position="365"/>
        <end position="412"/>
    </location>
</feature>
<dbReference type="InterPro" id="IPR052196">
    <property type="entry name" value="Bact_Kbp"/>
</dbReference>
<dbReference type="Gene3D" id="3.10.350.10">
    <property type="entry name" value="LysM domain"/>
    <property type="match status" value="2"/>
</dbReference>
<comment type="caution">
    <text evidence="3">The sequence shown here is derived from an EMBL/GenBank/DDBJ whole genome shotgun (WGS) entry which is preliminary data.</text>
</comment>
<dbReference type="CDD" id="cd00118">
    <property type="entry name" value="LysM"/>
    <property type="match status" value="1"/>
</dbReference>
<organism evidence="3 4">
    <name type="scientific">Candidatus Ozemobacter sibiricus</name>
    <dbReference type="NCBI Taxonomy" id="2268124"/>
    <lineage>
        <taxon>Bacteria</taxon>
        <taxon>Candidatus Ozemobacteria</taxon>
        <taxon>Candidatus Ozemobacterales</taxon>
        <taxon>Candidatus Ozemobacteraceae</taxon>
        <taxon>Candidatus Ozemobacter</taxon>
    </lineage>
</organism>
<dbReference type="SMART" id="SM00257">
    <property type="entry name" value="LysM"/>
    <property type="match status" value="2"/>
</dbReference>
<evidence type="ECO:0000313" key="3">
    <source>
        <dbReference type="EMBL" id="RCK81575.1"/>
    </source>
</evidence>
<gene>
    <name evidence="3" type="ORF">OZSIB_0709</name>
</gene>